<reference evidence="1" key="1">
    <citation type="journal article" date="2014" name="Nat. Genet.">
        <title>Genome and transcriptome of the porcine whipworm Trichuris suis.</title>
        <authorList>
            <person name="Jex A.R."/>
            <person name="Nejsum P."/>
            <person name="Schwarz E.M."/>
            <person name="Hu L."/>
            <person name="Young N.D."/>
            <person name="Hall R.S."/>
            <person name="Korhonen P.K."/>
            <person name="Liao S."/>
            <person name="Thamsborg S."/>
            <person name="Xia J."/>
            <person name="Xu P."/>
            <person name="Wang S."/>
            <person name="Scheerlinck J.P."/>
            <person name="Hofmann A."/>
            <person name="Sternberg P.W."/>
            <person name="Wang J."/>
            <person name="Gasser R.B."/>
        </authorList>
    </citation>
    <scope>NUCLEOTIDE SEQUENCE [LARGE SCALE GENOMIC DNA]</scope>
    <source>
        <strain evidence="1">DCEP-RM93F</strain>
    </source>
</reference>
<proteinExistence type="predicted"/>
<dbReference type="AlphaFoldDB" id="A0A085MT82"/>
<dbReference type="EMBL" id="KL367668">
    <property type="protein sequence ID" value="KFD60428.1"/>
    <property type="molecule type" value="Genomic_DNA"/>
</dbReference>
<evidence type="ECO:0000313" key="1">
    <source>
        <dbReference type="EMBL" id="KFD60428.1"/>
    </source>
</evidence>
<organism evidence="1">
    <name type="scientific">Trichuris suis</name>
    <name type="common">pig whipworm</name>
    <dbReference type="NCBI Taxonomy" id="68888"/>
    <lineage>
        <taxon>Eukaryota</taxon>
        <taxon>Metazoa</taxon>
        <taxon>Ecdysozoa</taxon>
        <taxon>Nematoda</taxon>
        <taxon>Enoplea</taxon>
        <taxon>Dorylaimia</taxon>
        <taxon>Trichinellida</taxon>
        <taxon>Trichuridae</taxon>
        <taxon>Trichuris</taxon>
    </lineage>
</organism>
<dbReference type="Proteomes" id="UP000030758">
    <property type="component" value="Unassembled WGS sequence"/>
</dbReference>
<accession>A0A085MT82</accession>
<protein>
    <submittedName>
        <fullName evidence="1">Uncharacterized protein</fullName>
    </submittedName>
</protein>
<gene>
    <name evidence="1" type="ORF">M514_27385</name>
</gene>
<sequence>MRAVETLDLANTFFTSNVYHICGRGYSHFVDSRFVDSRFLDRSVPRQVGSSTGRFVDWSFCRLAVLSTGRFVECNCERNLSSKIS</sequence>
<name>A0A085MT82_9BILA</name>